<keyword evidence="4" id="KW-0378">Hydrolase</keyword>
<dbReference type="OrthoDB" id="248387at2759"/>
<evidence type="ECO:0000256" key="2">
    <source>
        <dbReference type="ARBA" id="ARBA00005228"/>
    </source>
</evidence>
<dbReference type="Gene3D" id="3.40.50.1820">
    <property type="entry name" value="alpha/beta hydrolase"/>
    <property type="match status" value="1"/>
</dbReference>
<dbReference type="Pfam" id="PF00326">
    <property type="entry name" value="Peptidase_S9"/>
    <property type="match status" value="1"/>
</dbReference>
<dbReference type="PRINTS" id="PR00862">
    <property type="entry name" value="PROLIGOPTASE"/>
</dbReference>
<evidence type="ECO:0000256" key="4">
    <source>
        <dbReference type="RuleBase" id="RU368024"/>
    </source>
</evidence>
<sequence length="139" mass="15415">MDGLWISDELFSSIGMRYSPLHNINLPSKKDTQYPAVLVITADHDDRVVPLHSLKFIATLQEKVGRGSASQTNPLLILVETNAGHGGGKPTSKRANRRVGGYFRLHSSCFGSEVALVIFKVLLMKLFRVRDACVSNEKY</sequence>
<reference evidence="6 7" key="2">
    <citation type="submission" date="2018-11" db="EMBL/GenBank/DDBJ databases">
        <authorList>
            <consortium name="Pathogen Informatics"/>
        </authorList>
    </citation>
    <scope>NUCLEOTIDE SEQUENCE [LARGE SCALE GENOMIC DNA]</scope>
</reference>
<dbReference type="EC" id="3.4.21.-" evidence="4"/>
<keyword evidence="7" id="KW-1185">Reference proteome</keyword>
<comment type="catalytic activity">
    <reaction evidence="1">
        <text>Hydrolysis of Pro-|-Xaa &gt;&gt; Ala-|-Xaa in oligopeptides.</text>
        <dbReference type="EC" id="3.4.21.26"/>
    </reaction>
</comment>
<comment type="similarity">
    <text evidence="2 4">Belongs to the peptidase S9A family.</text>
</comment>
<dbReference type="WBParaSite" id="HNAJ_0001091901-mRNA-1">
    <property type="protein sequence ID" value="HNAJ_0001091901-mRNA-1"/>
    <property type="gene ID" value="HNAJ_0001091901"/>
</dbReference>
<organism evidence="8">
    <name type="scientific">Rodentolepis nana</name>
    <name type="common">Dwarf tapeworm</name>
    <name type="synonym">Hymenolepis nana</name>
    <dbReference type="NCBI Taxonomy" id="102285"/>
    <lineage>
        <taxon>Eukaryota</taxon>
        <taxon>Metazoa</taxon>
        <taxon>Spiralia</taxon>
        <taxon>Lophotrochozoa</taxon>
        <taxon>Platyhelminthes</taxon>
        <taxon>Cestoda</taxon>
        <taxon>Eucestoda</taxon>
        <taxon>Cyclophyllidea</taxon>
        <taxon>Hymenolepididae</taxon>
        <taxon>Rodentolepis</taxon>
    </lineage>
</organism>
<dbReference type="STRING" id="102285.A0A0R3TT94"/>
<dbReference type="GO" id="GO:0004252">
    <property type="term" value="F:serine-type endopeptidase activity"/>
    <property type="evidence" value="ECO:0007669"/>
    <property type="project" value="UniProtKB-UniRule"/>
</dbReference>
<accession>A0A0R3TT94</accession>
<dbReference type="Proteomes" id="UP000278807">
    <property type="component" value="Unassembled WGS sequence"/>
</dbReference>
<dbReference type="GO" id="GO:0006508">
    <property type="term" value="P:proteolysis"/>
    <property type="evidence" value="ECO:0007669"/>
    <property type="project" value="UniProtKB-KW"/>
</dbReference>
<feature type="domain" description="Peptidase S9 prolyl oligopeptidase catalytic" evidence="5">
    <location>
        <begin position="18"/>
        <end position="95"/>
    </location>
</feature>
<evidence type="ECO:0000313" key="7">
    <source>
        <dbReference type="Proteomes" id="UP000278807"/>
    </source>
</evidence>
<evidence type="ECO:0000256" key="1">
    <source>
        <dbReference type="ARBA" id="ARBA00001070"/>
    </source>
</evidence>
<dbReference type="AlphaFoldDB" id="A0A0R3TT94"/>
<proteinExistence type="inferred from homology"/>
<dbReference type="PANTHER" id="PTHR42881">
    <property type="entry name" value="PROLYL ENDOPEPTIDASE"/>
    <property type="match status" value="1"/>
</dbReference>
<dbReference type="GO" id="GO:0070012">
    <property type="term" value="F:oligopeptidase activity"/>
    <property type="evidence" value="ECO:0007669"/>
    <property type="project" value="TreeGrafter"/>
</dbReference>
<reference evidence="8" key="1">
    <citation type="submission" date="2017-02" db="UniProtKB">
        <authorList>
            <consortium name="WormBaseParasite"/>
        </authorList>
    </citation>
    <scope>IDENTIFICATION</scope>
</reference>
<dbReference type="InterPro" id="IPR029058">
    <property type="entry name" value="AB_hydrolase_fold"/>
</dbReference>
<keyword evidence="4" id="KW-0645">Protease</keyword>
<protein>
    <recommendedName>
        <fullName evidence="3 4">Prolyl endopeptidase</fullName>
        <ecNumber evidence="4">3.4.21.-</ecNumber>
    </recommendedName>
</protein>
<dbReference type="InterPro" id="IPR051167">
    <property type="entry name" value="Prolyl_oligopep/macrocyclase"/>
</dbReference>
<evidence type="ECO:0000313" key="6">
    <source>
        <dbReference type="EMBL" id="VDO09089.1"/>
    </source>
</evidence>
<dbReference type="PANTHER" id="PTHR42881:SF2">
    <property type="entry name" value="PROLYL ENDOPEPTIDASE"/>
    <property type="match status" value="1"/>
</dbReference>
<dbReference type="InterPro" id="IPR001375">
    <property type="entry name" value="Peptidase_S9_cat"/>
</dbReference>
<evidence type="ECO:0000256" key="3">
    <source>
        <dbReference type="ARBA" id="ARBA00016310"/>
    </source>
</evidence>
<name>A0A0R3TT94_RODNA</name>
<dbReference type="InterPro" id="IPR002470">
    <property type="entry name" value="Peptidase_S9A"/>
</dbReference>
<dbReference type="EMBL" id="UZAE01013284">
    <property type="protein sequence ID" value="VDO09089.1"/>
    <property type="molecule type" value="Genomic_DNA"/>
</dbReference>
<evidence type="ECO:0000259" key="5">
    <source>
        <dbReference type="Pfam" id="PF00326"/>
    </source>
</evidence>
<keyword evidence="4" id="KW-0720">Serine protease</keyword>
<evidence type="ECO:0000313" key="8">
    <source>
        <dbReference type="WBParaSite" id="HNAJ_0001091901-mRNA-1"/>
    </source>
</evidence>
<gene>
    <name evidence="6" type="ORF">HNAJ_LOCUS10913</name>
</gene>
<dbReference type="GO" id="GO:0005829">
    <property type="term" value="C:cytosol"/>
    <property type="evidence" value="ECO:0007669"/>
    <property type="project" value="TreeGrafter"/>
</dbReference>
<dbReference type="SUPFAM" id="SSF53474">
    <property type="entry name" value="alpha/beta-Hydrolases"/>
    <property type="match status" value="1"/>
</dbReference>